<keyword evidence="7" id="KW-1185">Reference proteome</keyword>
<name>A0A1U9QLS7_STRNV</name>
<dbReference type="SUPFAM" id="SSF46689">
    <property type="entry name" value="Homeodomain-like"/>
    <property type="match status" value="1"/>
</dbReference>
<keyword evidence="3" id="KW-0804">Transcription</keyword>
<sequence length="202" mass="21389">MSSAVAKPGRRADAQHNVEKILAATVTCLSRNPDASVSEIAQAAGVGRVTLYGHFSSRDVLVEASLKQLLAEGDQVLEGLDLTGNPREALRALIESSWLLIAQSSAVLAAAQSILPPGRVRLLHAKPAQRVGDLISRGQAEGVFRADLPANWLANLLHHVIKGAATDVADGRLDQADAPRFISETVLAACRPVGKERHQSSC</sequence>
<dbReference type="GO" id="GO:0003700">
    <property type="term" value="F:DNA-binding transcription factor activity"/>
    <property type="evidence" value="ECO:0007669"/>
    <property type="project" value="TreeGrafter"/>
</dbReference>
<gene>
    <name evidence="6" type="ORF">BBN63_00335</name>
</gene>
<feature type="domain" description="HTH tetR-type" evidence="5">
    <location>
        <begin position="15"/>
        <end position="73"/>
    </location>
</feature>
<dbReference type="InterPro" id="IPR009057">
    <property type="entry name" value="Homeodomain-like_sf"/>
</dbReference>
<dbReference type="RefSeq" id="WP_078073417.1">
    <property type="nucleotide sequence ID" value="NZ_CP018047.1"/>
</dbReference>
<protein>
    <submittedName>
        <fullName evidence="6">TetR family transcriptional regulator</fullName>
    </submittedName>
</protein>
<dbReference type="GO" id="GO:0000976">
    <property type="term" value="F:transcription cis-regulatory region binding"/>
    <property type="evidence" value="ECO:0007669"/>
    <property type="project" value="TreeGrafter"/>
</dbReference>
<dbReference type="OrthoDB" id="3869819at2"/>
<dbReference type="AlphaFoldDB" id="A0A1U9QLS7"/>
<dbReference type="SUPFAM" id="SSF48498">
    <property type="entry name" value="Tetracyclin repressor-like, C-terminal domain"/>
    <property type="match status" value="1"/>
</dbReference>
<dbReference type="PROSITE" id="PS50977">
    <property type="entry name" value="HTH_TETR_2"/>
    <property type="match status" value="1"/>
</dbReference>
<evidence type="ECO:0000313" key="7">
    <source>
        <dbReference type="Proteomes" id="UP000189677"/>
    </source>
</evidence>
<evidence type="ECO:0000256" key="1">
    <source>
        <dbReference type="ARBA" id="ARBA00023015"/>
    </source>
</evidence>
<dbReference type="EMBL" id="CP018047">
    <property type="protein sequence ID" value="AQU64943.1"/>
    <property type="molecule type" value="Genomic_DNA"/>
</dbReference>
<feature type="DNA-binding region" description="H-T-H motif" evidence="4">
    <location>
        <begin position="36"/>
        <end position="55"/>
    </location>
</feature>
<dbReference type="InterPro" id="IPR050109">
    <property type="entry name" value="HTH-type_TetR-like_transc_reg"/>
</dbReference>
<evidence type="ECO:0000256" key="2">
    <source>
        <dbReference type="ARBA" id="ARBA00023125"/>
    </source>
</evidence>
<evidence type="ECO:0000256" key="4">
    <source>
        <dbReference type="PROSITE-ProRule" id="PRU00335"/>
    </source>
</evidence>
<keyword evidence="1" id="KW-0805">Transcription regulation</keyword>
<reference evidence="6 7" key="1">
    <citation type="submission" date="2016-11" db="EMBL/GenBank/DDBJ databases">
        <title>Complete genome sequence of Streptomyces niveus SCSIO 3406.</title>
        <authorList>
            <person name="Zhu Q."/>
            <person name="Cheng W."/>
            <person name="Song Y."/>
            <person name="Li Q."/>
            <person name="Ju J."/>
        </authorList>
    </citation>
    <scope>NUCLEOTIDE SEQUENCE [LARGE SCALE GENOMIC DNA]</scope>
    <source>
        <strain evidence="6 7">SCSIO 3406</strain>
    </source>
</reference>
<accession>A0A1U9QLS7</accession>
<dbReference type="Proteomes" id="UP000189677">
    <property type="component" value="Chromosome"/>
</dbReference>
<dbReference type="Pfam" id="PF00440">
    <property type="entry name" value="TetR_N"/>
    <property type="match status" value="1"/>
</dbReference>
<dbReference type="PANTHER" id="PTHR30055:SF234">
    <property type="entry name" value="HTH-TYPE TRANSCRIPTIONAL REGULATOR BETI"/>
    <property type="match status" value="1"/>
</dbReference>
<evidence type="ECO:0000259" key="5">
    <source>
        <dbReference type="PROSITE" id="PS50977"/>
    </source>
</evidence>
<dbReference type="InterPro" id="IPR001647">
    <property type="entry name" value="HTH_TetR"/>
</dbReference>
<dbReference type="InterPro" id="IPR036271">
    <property type="entry name" value="Tet_transcr_reg_TetR-rel_C_sf"/>
</dbReference>
<dbReference type="PANTHER" id="PTHR30055">
    <property type="entry name" value="HTH-TYPE TRANSCRIPTIONAL REGULATOR RUTR"/>
    <property type="match status" value="1"/>
</dbReference>
<organism evidence="6 7">
    <name type="scientific">Streptomyces niveus</name>
    <name type="common">Streptomyces spheroides</name>
    <dbReference type="NCBI Taxonomy" id="193462"/>
    <lineage>
        <taxon>Bacteria</taxon>
        <taxon>Bacillati</taxon>
        <taxon>Actinomycetota</taxon>
        <taxon>Actinomycetes</taxon>
        <taxon>Kitasatosporales</taxon>
        <taxon>Streptomycetaceae</taxon>
        <taxon>Streptomyces</taxon>
    </lineage>
</organism>
<proteinExistence type="predicted"/>
<evidence type="ECO:0000256" key="3">
    <source>
        <dbReference type="ARBA" id="ARBA00023163"/>
    </source>
</evidence>
<dbReference type="Gene3D" id="1.10.357.10">
    <property type="entry name" value="Tetracycline Repressor, domain 2"/>
    <property type="match status" value="1"/>
</dbReference>
<keyword evidence="2 4" id="KW-0238">DNA-binding</keyword>
<evidence type="ECO:0000313" key="6">
    <source>
        <dbReference type="EMBL" id="AQU64943.1"/>
    </source>
</evidence>
<dbReference type="KEGG" id="snw:BBN63_00335"/>